<sequence length="225" mass="26611">MVNEELDVLFNEWKAQMETDGYKDFCADGLIRQLGKEELTWMNAERKVVFLLKEPFNKELHDIRDWSGKMEDMNIPDLFYSRIAAWLYGIQKATSTEYPSLETAFFSKVQLKSLRTYPHAFVNIKKSAPEARTYDSEIYNMGMRYKDFLKEQLEILEGNIVVCCGPITFRVANEVIYDNRLTEINDWVYVDTRTKTLFINAFEPTAPKNNRQMYDWMMEKLIQVL</sequence>
<dbReference type="EMBL" id="CM001167">
    <property type="protein sequence ID" value="EGJ71433.1"/>
    <property type="molecule type" value="Genomic_DNA"/>
</dbReference>
<dbReference type="HOGENOM" id="CLU_1109678_0_0_10"/>
<proteinExistence type="predicted"/>
<evidence type="ECO:0000313" key="1">
    <source>
        <dbReference type="EMBL" id="EGJ71433.1"/>
    </source>
</evidence>
<gene>
    <name evidence="1" type="ORF">Bcop_1229</name>
</gene>
<protein>
    <submittedName>
        <fullName evidence="1">Uncharacterized protein</fullName>
    </submittedName>
</protein>
<evidence type="ECO:0000313" key="2">
    <source>
        <dbReference type="Proteomes" id="UP000018439"/>
    </source>
</evidence>
<reference evidence="1 2" key="1">
    <citation type="journal article" date="2011" name="Stand. Genomic Sci.">
        <title>Non-contiguous finished genome sequence of Bacteroides coprosuis type strain (PC139).</title>
        <authorList>
            <person name="Land M."/>
            <person name="Held B."/>
            <person name="Gronow S."/>
            <person name="Abt B."/>
            <person name="Lucas S."/>
            <person name="Del Rio T.G."/>
            <person name="Nolan M."/>
            <person name="Tice H."/>
            <person name="Cheng J.F."/>
            <person name="Pitluck S."/>
            <person name="Liolios K."/>
            <person name="Pagani I."/>
            <person name="Ivanova N."/>
            <person name="Mavromatis K."/>
            <person name="Mikhailova N."/>
            <person name="Pati A."/>
            <person name="Tapia R."/>
            <person name="Han C."/>
            <person name="Goodwin L."/>
            <person name="Chen A."/>
            <person name="Palaniappan K."/>
            <person name="Hauser L."/>
            <person name="Brambilla E.M."/>
            <person name="Rohde M."/>
            <person name="Goker M."/>
            <person name="Detter J.C."/>
            <person name="Woyke T."/>
            <person name="Bristow J."/>
            <person name="Eisen J.A."/>
            <person name="Markowitz V."/>
            <person name="Hugenholtz P."/>
            <person name="Kyrpides N.C."/>
            <person name="Klenk H.P."/>
            <person name="Lapidus A."/>
        </authorList>
    </citation>
    <scope>NUCLEOTIDE SEQUENCE [LARGE SCALE GENOMIC DNA]</scope>
    <source>
        <strain evidence="1 2">DSM 18011</strain>
    </source>
</reference>
<name>F3ZUX3_9BACE</name>
<dbReference type="OrthoDB" id="1063781at2"/>
<dbReference type="eggNOG" id="ENOG5034665">
    <property type="taxonomic scope" value="Bacteria"/>
</dbReference>
<organism evidence="1 2">
    <name type="scientific">Bacteroides coprosuis DSM 18011</name>
    <dbReference type="NCBI Taxonomy" id="679937"/>
    <lineage>
        <taxon>Bacteria</taxon>
        <taxon>Pseudomonadati</taxon>
        <taxon>Bacteroidota</taxon>
        <taxon>Bacteroidia</taxon>
        <taxon>Bacteroidales</taxon>
        <taxon>Bacteroidaceae</taxon>
        <taxon>Bacteroides</taxon>
    </lineage>
</organism>
<dbReference type="Proteomes" id="UP000018439">
    <property type="component" value="Chromosome"/>
</dbReference>
<dbReference type="AlphaFoldDB" id="F3ZUX3"/>
<accession>F3ZUX3</accession>
<keyword evidence="2" id="KW-1185">Reference proteome</keyword>